<feature type="compositionally biased region" description="Basic and acidic residues" evidence="1">
    <location>
        <begin position="1"/>
        <end position="17"/>
    </location>
</feature>
<proteinExistence type="predicted"/>
<protein>
    <submittedName>
        <fullName evidence="2">Uncharacterized protein</fullName>
    </submittedName>
</protein>
<keyword evidence="3" id="KW-1185">Reference proteome</keyword>
<organism evidence="2 3">
    <name type="scientific">Sphingomonas trueperi</name>
    <dbReference type="NCBI Taxonomy" id="53317"/>
    <lineage>
        <taxon>Bacteria</taxon>
        <taxon>Pseudomonadati</taxon>
        <taxon>Pseudomonadota</taxon>
        <taxon>Alphaproteobacteria</taxon>
        <taxon>Sphingomonadales</taxon>
        <taxon>Sphingomonadaceae</taxon>
        <taxon>Sphingomonas</taxon>
    </lineage>
</organism>
<name>A0A7X6BFF1_9SPHN</name>
<evidence type="ECO:0000256" key="1">
    <source>
        <dbReference type="SAM" id="MobiDB-lite"/>
    </source>
</evidence>
<feature type="region of interest" description="Disordered" evidence="1">
    <location>
        <begin position="1"/>
        <end position="42"/>
    </location>
</feature>
<sequence>MTKGKWVDSSKRSEAARKGAARRKYKPRGPYGARKQPEAVKQRLREIAARCGAAPPIDDRLPTPGELAQRIDAVLEAVEHEK</sequence>
<dbReference type="RefSeq" id="WP_167713136.1">
    <property type="nucleotide sequence ID" value="NZ_BAAADY010000034.1"/>
</dbReference>
<comment type="caution">
    <text evidence="2">The sequence shown here is derived from an EMBL/GenBank/DDBJ whole genome shotgun (WGS) entry which is preliminary data.</text>
</comment>
<dbReference type="EMBL" id="JAATJB010000023">
    <property type="protein sequence ID" value="NJB99886.1"/>
    <property type="molecule type" value="Genomic_DNA"/>
</dbReference>
<evidence type="ECO:0000313" key="2">
    <source>
        <dbReference type="EMBL" id="NJB99886.1"/>
    </source>
</evidence>
<gene>
    <name evidence="2" type="ORF">GGR89_004232</name>
</gene>
<dbReference type="Proteomes" id="UP000531251">
    <property type="component" value="Unassembled WGS sequence"/>
</dbReference>
<reference evidence="2 3" key="1">
    <citation type="submission" date="2020-03" db="EMBL/GenBank/DDBJ databases">
        <title>Genomic Encyclopedia of Type Strains, Phase IV (KMG-IV): sequencing the most valuable type-strain genomes for metagenomic binning, comparative biology and taxonomic classification.</title>
        <authorList>
            <person name="Goeker M."/>
        </authorList>
    </citation>
    <scope>NUCLEOTIDE SEQUENCE [LARGE SCALE GENOMIC DNA]</scope>
    <source>
        <strain evidence="2 3">DSM 7225</strain>
    </source>
</reference>
<dbReference type="AlphaFoldDB" id="A0A7X6BFF1"/>
<evidence type="ECO:0000313" key="3">
    <source>
        <dbReference type="Proteomes" id="UP000531251"/>
    </source>
</evidence>
<accession>A0A7X6BFF1</accession>